<dbReference type="EMBL" id="BART01014621">
    <property type="protein sequence ID" value="GAG75873.1"/>
    <property type="molecule type" value="Genomic_DNA"/>
</dbReference>
<protein>
    <recommendedName>
        <fullName evidence="2">Bacillithiol biosynthesis deacetylase BshB1</fullName>
    </recommendedName>
</protein>
<evidence type="ECO:0008006" key="2">
    <source>
        <dbReference type="Google" id="ProtNLM"/>
    </source>
</evidence>
<organism evidence="1">
    <name type="scientific">marine sediment metagenome</name>
    <dbReference type="NCBI Taxonomy" id="412755"/>
    <lineage>
        <taxon>unclassified sequences</taxon>
        <taxon>metagenomes</taxon>
        <taxon>ecological metagenomes</taxon>
    </lineage>
</organism>
<feature type="non-terminal residue" evidence="1">
    <location>
        <position position="42"/>
    </location>
</feature>
<reference evidence="1" key="1">
    <citation type="journal article" date="2014" name="Front. Microbiol.">
        <title>High frequency of phylogenetically diverse reductive dehalogenase-homologous genes in deep subseafloor sedimentary metagenomes.</title>
        <authorList>
            <person name="Kawai M."/>
            <person name="Futagami T."/>
            <person name="Toyoda A."/>
            <person name="Takaki Y."/>
            <person name="Nishi S."/>
            <person name="Hori S."/>
            <person name="Arai W."/>
            <person name="Tsubouchi T."/>
            <person name="Morono Y."/>
            <person name="Uchiyama I."/>
            <person name="Ito T."/>
            <person name="Fujiyama A."/>
            <person name="Inagaki F."/>
            <person name="Takami H."/>
        </authorList>
    </citation>
    <scope>NUCLEOTIDE SEQUENCE</scope>
    <source>
        <strain evidence="1">Expedition CK06-06</strain>
    </source>
</reference>
<dbReference type="AlphaFoldDB" id="X1AUA7"/>
<accession>X1AUA7</accession>
<comment type="caution">
    <text evidence="1">The sequence shown here is derived from an EMBL/GenBank/DDBJ whole genome shotgun (WGS) entry which is preliminary data.</text>
</comment>
<gene>
    <name evidence="1" type="ORF">S01H4_29011</name>
</gene>
<sequence>MNTADILFAPYWIDAHPDHVAASKICDAARFYGKLTKTEMKG</sequence>
<dbReference type="InterPro" id="IPR024078">
    <property type="entry name" value="LmbE-like_dom_sf"/>
</dbReference>
<proteinExistence type="predicted"/>
<dbReference type="SUPFAM" id="SSF102588">
    <property type="entry name" value="LmbE-like"/>
    <property type="match status" value="1"/>
</dbReference>
<evidence type="ECO:0000313" key="1">
    <source>
        <dbReference type="EMBL" id="GAG75873.1"/>
    </source>
</evidence>
<dbReference type="Gene3D" id="3.40.50.10320">
    <property type="entry name" value="LmbE-like"/>
    <property type="match status" value="1"/>
</dbReference>
<name>X1AUA7_9ZZZZ</name>